<organism evidence="1 3">
    <name type="scientific">Human adenovirus 21a</name>
    <dbReference type="NCBI Taxonomy" id="1521028"/>
    <lineage>
        <taxon>Viruses</taxon>
        <taxon>Varidnaviria</taxon>
        <taxon>Bamfordvirae</taxon>
        <taxon>Preplasmiviricota</taxon>
        <taxon>Polisuviricotina</taxon>
        <taxon>Pharingeaviricetes</taxon>
        <taxon>Rowavirales</taxon>
        <taxon>Adenoviridae</taxon>
        <taxon>Mastadenovirus</taxon>
        <taxon>Mastadenovirus blackbeardi</taxon>
        <taxon>Human mastadenovirus B</taxon>
    </lineage>
</organism>
<dbReference type="EMBL" id="KF577599">
    <property type="protein sequence ID" value="AIF29859.1"/>
    <property type="molecule type" value="Genomic_DNA"/>
</dbReference>
<proteinExistence type="predicted"/>
<evidence type="ECO:0000313" key="2">
    <source>
        <dbReference type="EMBL" id="APT35363.1"/>
    </source>
</evidence>
<sequence>MRDDAAVDILDLTPLGESYRARELEPEREFNRINLGIVDGGLPKDFLHVARVVLVGDLGHELLDLFLLKISAARSLDGGREVVGDAPNELRECIHARLVPDAAVDHSPHGISRAHDHLGEVELHVAGEDRIVA</sequence>
<dbReference type="Proteomes" id="UP000319517">
    <property type="component" value="Segment"/>
</dbReference>
<reference evidence="2" key="2">
    <citation type="submission" date="2016-12" db="EMBL/GenBank/DDBJ databases">
        <title>A human adenovirus species B subtype 21a associated with severe pneumonia.</title>
        <authorList>
            <person name="Hage E."/>
            <person name="Heim A."/>
        </authorList>
    </citation>
    <scope>NUCLEOTIDE SEQUENCE [LARGE SCALE GENOMIC DNA]</scope>
    <source>
        <strain evidence="2">LRTI-8</strain>
    </source>
</reference>
<evidence type="ECO:0000313" key="3">
    <source>
        <dbReference type="Proteomes" id="UP000147407"/>
    </source>
</evidence>
<name>A0A075IIP5_9ADEN</name>
<evidence type="ECO:0000313" key="4">
    <source>
        <dbReference type="Proteomes" id="UP000179426"/>
    </source>
</evidence>
<protein>
    <submittedName>
        <fullName evidence="1">14.5 kDa protein</fullName>
    </submittedName>
</protein>
<accession>A0A075IIP5</accession>
<dbReference type="EMBL" id="KF577595">
    <property type="protein sequence ID" value="AIF29715.1"/>
    <property type="molecule type" value="Genomic_DNA"/>
</dbReference>
<dbReference type="EMBL" id="KY307858">
    <property type="protein sequence ID" value="APT35363.1"/>
    <property type="molecule type" value="Genomic_DNA"/>
</dbReference>
<dbReference type="Proteomes" id="UP000179426">
    <property type="component" value="Segment"/>
</dbReference>
<reference evidence="3 4" key="1">
    <citation type="journal article" date="2014" name="J. Infect.">
        <title>A human adenovirus species B subtype 21a associated with severe pneumonia.</title>
        <authorList>
            <person name="Hage E."/>
            <person name="Huzly D."/>
            <person name="Ganzenmueller T."/>
            <person name="Beck R."/>
            <person name="Schulz T.F."/>
            <person name="Heim A."/>
        </authorList>
    </citation>
    <scope>NUCLEOTIDE SEQUENCE [LARGE SCALE GENOMIC DNA]</scope>
    <source>
        <strain evidence="1">LRTI-1</strain>
    </source>
</reference>
<dbReference type="Proteomes" id="UP000147407">
    <property type="component" value="Segment"/>
</dbReference>
<evidence type="ECO:0000313" key="1">
    <source>
        <dbReference type="EMBL" id="AIF29859.1"/>
    </source>
</evidence>